<dbReference type="Pfam" id="PF00072">
    <property type="entry name" value="Response_reg"/>
    <property type="match status" value="1"/>
</dbReference>
<dbReference type="InterPro" id="IPR001789">
    <property type="entry name" value="Sig_transdc_resp-reg_receiver"/>
</dbReference>
<reference evidence="7" key="2">
    <citation type="submission" date="2016-10" db="EMBL/GenBank/DDBJ databases">
        <authorList>
            <person name="de Groot N.N."/>
        </authorList>
    </citation>
    <scope>NUCLEOTIDE SEQUENCE [LARGE SCALE GENOMIC DNA]</scope>
    <source>
        <strain evidence="7">DSM 15758</strain>
    </source>
</reference>
<dbReference type="Proteomes" id="UP000183046">
    <property type="component" value="Unassembled WGS sequence"/>
</dbReference>
<dbReference type="PANTHER" id="PTHR44591">
    <property type="entry name" value="STRESS RESPONSE REGULATOR PROTEIN 1"/>
    <property type="match status" value="1"/>
</dbReference>
<evidence type="ECO:0000256" key="2">
    <source>
        <dbReference type="PROSITE-ProRule" id="PRU00169"/>
    </source>
</evidence>
<keyword evidence="1 2" id="KW-0597">Phosphoprotein</keyword>
<feature type="modified residue" description="4-aspartylphosphate" evidence="2">
    <location>
        <position position="58"/>
    </location>
</feature>
<evidence type="ECO:0000313" key="5">
    <source>
        <dbReference type="EMBL" id="SCZ47651.1"/>
    </source>
</evidence>
<dbReference type="InterPro" id="IPR011006">
    <property type="entry name" value="CheY-like_superfamily"/>
</dbReference>
<gene>
    <name evidence="4" type="ORF">A4V15_24020</name>
    <name evidence="5" type="ORF">SAMN05216279_11548</name>
</gene>
<dbReference type="Gene3D" id="3.40.50.2300">
    <property type="match status" value="1"/>
</dbReference>
<evidence type="ECO:0000256" key="1">
    <source>
        <dbReference type="ARBA" id="ARBA00022553"/>
    </source>
</evidence>
<evidence type="ECO:0000313" key="4">
    <source>
        <dbReference type="EMBL" id="OAN25021.1"/>
    </source>
</evidence>
<dbReference type="InterPro" id="IPR050595">
    <property type="entry name" value="Bact_response_regulator"/>
</dbReference>
<reference evidence="4 6" key="1">
    <citation type="submission" date="2016-04" db="EMBL/GenBank/DDBJ databases">
        <title>Draft Genome Sequences of Staphylococcus capitis Strain H36, S. capitis Strain H65, S. cohnii Strain H62, S. hominis Strain H69, Mycobacterium iranicum Strain H39, Plantibacter sp. Strain H53, Pseudomonas oryzihabitans Strain H72, and Microbacterium sp. Strain H83, isolated from residential settings.</title>
        <authorList>
            <person name="Lymperopoulou D."/>
            <person name="Adams R.I."/>
            <person name="Lindow S."/>
            <person name="Coil D.A."/>
            <person name="Jospin G."/>
            <person name="Eisen J.A."/>
        </authorList>
    </citation>
    <scope>NUCLEOTIDE SEQUENCE [LARGE SCALE GENOMIC DNA]</scope>
    <source>
        <strain evidence="4 6">H72</strain>
    </source>
</reference>
<dbReference type="SUPFAM" id="SSF52172">
    <property type="entry name" value="CheY-like"/>
    <property type="match status" value="1"/>
</dbReference>
<dbReference type="EMBL" id="LWCR01000053">
    <property type="protein sequence ID" value="OAN25021.1"/>
    <property type="molecule type" value="Genomic_DNA"/>
</dbReference>
<dbReference type="RefSeq" id="WP_064309076.1">
    <property type="nucleotide sequence ID" value="NZ_CP183398.1"/>
</dbReference>
<feature type="domain" description="Response regulatory" evidence="3">
    <location>
        <begin position="8"/>
        <end position="121"/>
    </location>
</feature>
<dbReference type="SMART" id="SM00448">
    <property type="entry name" value="REC"/>
    <property type="match status" value="1"/>
</dbReference>
<reference evidence="5" key="3">
    <citation type="submission" date="2016-10" db="EMBL/GenBank/DDBJ databases">
        <authorList>
            <person name="Varghese N."/>
            <person name="Submissions S."/>
        </authorList>
    </citation>
    <scope>NUCLEOTIDE SEQUENCE</scope>
    <source>
        <strain evidence="5">DSM 15758</strain>
    </source>
</reference>
<sequence length="122" mass="13469">MINLNSFRVAVVEDDALLCQILEDVLRERGAECKAFPNADDALVDILNSGKPDLLITDHLVPGQLTGADLAQLLTSRWPSLPIIITTGYGYDIQKDLPPNVVYLQKPWLSETLENAIADVLR</sequence>
<dbReference type="EMBL" id="FMWB01000015">
    <property type="protein sequence ID" value="SCZ47651.1"/>
    <property type="molecule type" value="Genomic_DNA"/>
</dbReference>
<protein>
    <submittedName>
        <fullName evidence="5">Response regulator receiver domain-containing protein</fullName>
    </submittedName>
    <submittedName>
        <fullName evidence="4">Response regulator receiver protein</fullName>
    </submittedName>
</protein>
<name>A0A178L6F3_9PSED</name>
<organism evidence="4 6">
    <name type="scientific">Pseudomonas oryzihabitans</name>
    <dbReference type="NCBI Taxonomy" id="47885"/>
    <lineage>
        <taxon>Bacteria</taxon>
        <taxon>Pseudomonadati</taxon>
        <taxon>Pseudomonadota</taxon>
        <taxon>Gammaproteobacteria</taxon>
        <taxon>Pseudomonadales</taxon>
        <taxon>Pseudomonadaceae</taxon>
        <taxon>Pseudomonas</taxon>
    </lineage>
</organism>
<dbReference type="GO" id="GO:0000160">
    <property type="term" value="P:phosphorelay signal transduction system"/>
    <property type="evidence" value="ECO:0007669"/>
    <property type="project" value="InterPro"/>
</dbReference>
<comment type="caution">
    <text evidence="4">The sequence shown here is derived from an EMBL/GenBank/DDBJ whole genome shotgun (WGS) entry which is preliminary data.</text>
</comment>
<proteinExistence type="predicted"/>
<evidence type="ECO:0000259" key="3">
    <source>
        <dbReference type="PROSITE" id="PS50110"/>
    </source>
</evidence>
<dbReference type="OrthoDB" id="6984387at2"/>
<evidence type="ECO:0000313" key="6">
    <source>
        <dbReference type="Proteomes" id="UP000078356"/>
    </source>
</evidence>
<accession>A0A178L6F3</accession>
<accession>A0A1G5PEY1</accession>
<dbReference type="AlphaFoldDB" id="A0A178L6F3"/>
<dbReference type="PROSITE" id="PS50110">
    <property type="entry name" value="RESPONSE_REGULATORY"/>
    <property type="match status" value="1"/>
</dbReference>
<evidence type="ECO:0000313" key="7">
    <source>
        <dbReference type="Proteomes" id="UP000183046"/>
    </source>
</evidence>
<dbReference type="PANTHER" id="PTHR44591:SF3">
    <property type="entry name" value="RESPONSE REGULATORY DOMAIN-CONTAINING PROTEIN"/>
    <property type="match status" value="1"/>
</dbReference>
<dbReference type="Proteomes" id="UP000078356">
    <property type="component" value="Unassembled WGS sequence"/>
</dbReference>